<dbReference type="EMBL" id="BMYQ01000024">
    <property type="protein sequence ID" value="GGW46438.1"/>
    <property type="molecule type" value="Genomic_DNA"/>
</dbReference>
<feature type="compositionally biased region" description="Basic and acidic residues" evidence="1">
    <location>
        <begin position="28"/>
        <end position="39"/>
    </location>
</feature>
<evidence type="ECO:0000256" key="1">
    <source>
        <dbReference type="SAM" id="MobiDB-lite"/>
    </source>
</evidence>
<reference evidence="2" key="2">
    <citation type="submission" date="2020-09" db="EMBL/GenBank/DDBJ databases">
        <authorList>
            <person name="Sun Q."/>
            <person name="Kim S."/>
        </authorList>
    </citation>
    <scope>NUCLEOTIDE SEQUENCE</scope>
    <source>
        <strain evidence="2">KCTC 23714</strain>
    </source>
</reference>
<organism evidence="2 3">
    <name type="scientific">Gemmobacter lanyuensis</name>
    <dbReference type="NCBI Taxonomy" id="1054497"/>
    <lineage>
        <taxon>Bacteria</taxon>
        <taxon>Pseudomonadati</taxon>
        <taxon>Pseudomonadota</taxon>
        <taxon>Alphaproteobacteria</taxon>
        <taxon>Rhodobacterales</taxon>
        <taxon>Paracoccaceae</taxon>
        <taxon>Gemmobacter</taxon>
    </lineage>
</organism>
<evidence type="ECO:0000313" key="2">
    <source>
        <dbReference type="EMBL" id="GGW46438.1"/>
    </source>
</evidence>
<comment type="caution">
    <text evidence="2">The sequence shown here is derived from an EMBL/GenBank/DDBJ whole genome shotgun (WGS) entry which is preliminary data.</text>
</comment>
<keyword evidence="3" id="KW-1185">Reference proteome</keyword>
<proteinExistence type="predicted"/>
<gene>
    <name evidence="2" type="ORF">GCM10011452_37940</name>
</gene>
<protein>
    <submittedName>
        <fullName evidence="2">Uncharacterized protein</fullName>
    </submittedName>
</protein>
<sequence length="39" mass="4068">MTRIPGQGEADKQTVRGTVCPPNGLRYASKDGGHEGAVL</sequence>
<name>A0A918J3T6_9RHOB</name>
<feature type="region of interest" description="Disordered" evidence="1">
    <location>
        <begin position="1"/>
        <end position="39"/>
    </location>
</feature>
<accession>A0A918J3T6</accession>
<dbReference type="Proteomes" id="UP000628984">
    <property type="component" value="Unassembled WGS sequence"/>
</dbReference>
<reference evidence="2" key="1">
    <citation type="journal article" date="2014" name="Int. J. Syst. Evol. Microbiol.">
        <title>Complete genome sequence of Corynebacterium casei LMG S-19264T (=DSM 44701T), isolated from a smear-ripened cheese.</title>
        <authorList>
            <consortium name="US DOE Joint Genome Institute (JGI-PGF)"/>
            <person name="Walter F."/>
            <person name="Albersmeier A."/>
            <person name="Kalinowski J."/>
            <person name="Ruckert C."/>
        </authorList>
    </citation>
    <scope>NUCLEOTIDE SEQUENCE</scope>
    <source>
        <strain evidence="2">KCTC 23714</strain>
    </source>
</reference>
<evidence type="ECO:0000313" key="3">
    <source>
        <dbReference type="Proteomes" id="UP000628984"/>
    </source>
</evidence>
<dbReference type="AlphaFoldDB" id="A0A918J3T6"/>